<keyword evidence="2" id="KW-0378">Hydrolase</keyword>
<sequence>PCELADQVAFLLPINNTKRQELLEELSVARRLNMIVGILNMELQISDLENSINNQVRQSMEKAQKEYFLREKIRVIHDELGDKGDPEEEAEELRVKLKALNL</sequence>
<dbReference type="Gene3D" id="1.20.58.1480">
    <property type="match status" value="1"/>
</dbReference>
<dbReference type="AlphaFoldDB" id="W1YB12"/>
<comment type="caution">
    <text evidence="2">The sequence shown here is derived from an EMBL/GenBank/DDBJ whole genome shotgun (WGS) entry which is preliminary data.</text>
</comment>
<reference evidence="2" key="1">
    <citation type="submission" date="2013-12" db="EMBL/GenBank/DDBJ databases">
        <title>A Varibaculum cambriense genome reconstructed from a premature infant gut community with otherwise low bacterial novelty that shifts toward anaerobic metabolism during the third week of life.</title>
        <authorList>
            <person name="Brown C.T."/>
            <person name="Sharon I."/>
            <person name="Thomas B.C."/>
            <person name="Castelle C.J."/>
            <person name="Morowitz M.J."/>
            <person name="Banfield J.F."/>
        </authorList>
    </citation>
    <scope>NUCLEOTIDE SEQUENCE</scope>
</reference>
<accession>W1YB12</accession>
<protein>
    <submittedName>
        <fullName evidence="2">ATP-dependent protease La</fullName>
    </submittedName>
</protein>
<dbReference type="PANTHER" id="PTHR10046">
    <property type="entry name" value="ATP DEPENDENT LON PROTEASE FAMILY MEMBER"/>
    <property type="match status" value="1"/>
</dbReference>
<dbReference type="GO" id="GO:0005524">
    <property type="term" value="F:ATP binding"/>
    <property type="evidence" value="ECO:0007669"/>
    <property type="project" value="InterPro"/>
</dbReference>
<dbReference type="InterPro" id="IPR027065">
    <property type="entry name" value="Lon_Prtase"/>
</dbReference>
<proteinExistence type="predicted"/>
<dbReference type="GO" id="GO:0004252">
    <property type="term" value="F:serine-type endopeptidase activity"/>
    <property type="evidence" value="ECO:0007669"/>
    <property type="project" value="InterPro"/>
</dbReference>
<organism evidence="2">
    <name type="scientific">human gut metagenome</name>
    <dbReference type="NCBI Taxonomy" id="408170"/>
    <lineage>
        <taxon>unclassified sequences</taxon>
        <taxon>metagenomes</taxon>
        <taxon>organismal metagenomes</taxon>
    </lineage>
</organism>
<evidence type="ECO:0000313" key="2">
    <source>
        <dbReference type="EMBL" id="ETJ39581.1"/>
    </source>
</evidence>
<feature type="non-terminal residue" evidence="2">
    <location>
        <position position="102"/>
    </location>
</feature>
<dbReference type="EMBL" id="AZMM01006546">
    <property type="protein sequence ID" value="ETJ39581.1"/>
    <property type="molecule type" value="Genomic_DNA"/>
</dbReference>
<dbReference type="InterPro" id="IPR003111">
    <property type="entry name" value="Lon_prtase_N"/>
</dbReference>
<dbReference type="Pfam" id="PF02190">
    <property type="entry name" value="LON_substr_bdg"/>
    <property type="match status" value="1"/>
</dbReference>
<dbReference type="GO" id="GO:0004176">
    <property type="term" value="F:ATP-dependent peptidase activity"/>
    <property type="evidence" value="ECO:0007669"/>
    <property type="project" value="InterPro"/>
</dbReference>
<name>W1YB12_9ZZZZ</name>
<dbReference type="GO" id="GO:0006508">
    <property type="term" value="P:proteolysis"/>
    <property type="evidence" value="ECO:0007669"/>
    <property type="project" value="UniProtKB-KW"/>
</dbReference>
<keyword evidence="2" id="KW-0645">Protease</keyword>
<gene>
    <name evidence="2" type="ORF">Q604_UNBC06546G0001</name>
</gene>
<feature type="domain" description="Lon N-terminal" evidence="1">
    <location>
        <begin position="3"/>
        <end position="40"/>
    </location>
</feature>
<evidence type="ECO:0000259" key="1">
    <source>
        <dbReference type="Pfam" id="PF02190"/>
    </source>
</evidence>
<feature type="non-terminal residue" evidence="2">
    <location>
        <position position="1"/>
    </location>
</feature>
<dbReference type="GO" id="GO:0030163">
    <property type="term" value="P:protein catabolic process"/>
    <property type="evidence" value="ECO:0007669"/>
    <property type="project" value="InterPro"/>
</dbReference>